<evidence type="ECO:0000256" key="1">
    <source>
        <dbReference type="ARBA" id="ARBA00006750"/>
    </source>
</evidence>
<organism evidence="6">
    <name type="scientific">Arcella intermedia</name>
    <dbReference type="NCBI Taxonomy" id="1963864"/>
    <lineage>
        <taxon>Eukaryota</taxon>
        <taxon>Amoebozoa</taxon>
        <taxon>Tubulinea</taxon>
        <taxon>Elardia</taxon>
        <taxon>Arcellinida</taxon>
        <taxon>Sphaerothecina</taxon>
        <taxon>Arcellidae</taxon>
        <taxon>Arcella</taxon>
    </lineage>
</organism>
<reference evidence="6" key="1">
    <citation type="journal article" date="2020" name="J. Eukaryot. Microbiol.">
        <title>De novo Sequencing, Assembly and Annotation of the Transcriptome for the Free-Living Testate Amoeba Arcella intermedia.</title>
        <authorList>
            <person name="Ribeiro G.M."/>
            <person name="Porfirio-Sousa A.L."/>
            <person name="Maurer-Alcala X.X."/>
            <person name="Katz L.A."/>
            <person name="Lahr D.J.G."/>
        </authorList>
    </citation>
    <scope>NUCLEOTIDE SEQUENCE</scope>
</reference>
<evidence type="ECO:0000313" key="6">
    <source>
        <dbReference type="EMBL" id="NDV33715.1"/>
    </source>
</evidence>
<dbReference type="AlphaFoldDB" id="A0A6B2L9W5"/>
<keyword evidence="2" id="KW-0677">Repeat</keyword>
<accession>A0A6B2L9W5</accession>
<dbReference type="InterPro" id="IPR046342">
    <property type="entry name" value="CBS_dom_sf"/>
</dbReference>
<dbReference type="InterPro" id="IPR000644">
    <property type="entry name" value="CBS_dom"/>
</dbReference>
<dbReference type="EMBL" id="GIBP01004746">
    <property type="protein sequence ID" value="NDV33715.1"/>
    <property type="molecule type" value="Transcribed_RNA"/>
</dbReference>
<evidence type="ECO:0000256" key="2">
    <source>
        <dbReference type="ARBA" id="ARBA00022737"/>
    </source>
</evidence>
<dbReference type="PANTHER" id="PTHR13780">
    <property type="entry name" value="AMP-ACTIVATED PROTEIN KINASE, GAMMA REGULATORY SUBUNIT"/>
    <property type="match status" value="1"/>
</dbReference>
<comment type="similarity">
    <text evidence="1">Belongs to the 5'-AMP-activated protein kinase gamma subunit family.</text>
</comment>
<dbReference type="InterPro" id="IPR050511">
    <property type="entry name" value="AMPK_gamma/SDS23_families"/>
</dbReference>
<dbReference type="PANTHER" id="PTHR13780:SF35">
    <property type="entry name" value="LD22662P"/>
    <property type="match status" value="1"/>
</dbReference>
<evidence type="ECO:0000259" key="5">
    <source>
        <dbReference type="PROSITE" id="PS51371"/>
    </source>
</evidence>
<protein>
    <recommendedName>
        <fullName evidence="5">CBS domain-containing protein</fullName>
    </recommendedName>
</protein>
<keyword evidence="3 4" id="KW-0129">CBS domain</keyword>
<dbReference type="GO" id="GO:0005737">
    <property type="term" value="C:cytoplasm"/>
    <property type="evidence" value="ECO:0007669"/>
    <property type="project" value="TreeGrafter"/>
</dbReference>
<dbReference type="GO" id="GO:0005634">
    <property type="term" value="C:nucleus"/>
    <property type="evidence" value="ECO:0007669"/>
    <property type="project" value="TreeGrafter"/>
</dbReference>
<dbReference type="GO" id="GO:0031588">
    <property type="term" value="C:nucleotide-activated protein kinase complex"/>
    <property type="evidence" value="ECO:0007669"/>
    <property type="project" value="TreeGrafter"/>
</dbReference>
<dbReference type="GO" id="GO:0016208">
    <property type="term" value="F:AMP binding"/>
    <property type="evidence" value="ECO:0007669"/>
    <property type="project" value="TreeGrafter"/>
</dbReference>
<feature type="domain" description="CBS" evidence="5">
    <location>
        <begin position="103"/>
        <end position="161"/>
    </location>
</feature>
<dbReference type="Gene3D" id="3.10.580.10">
    <property type="entry name" value="CBS-domain"/>
    <property type="match status" value="1"/>
</dbReference>
<dbReference type="PROSITE" id="PS51371">
    <property type="entry name" value="CBS"/>
    <property type="match status" value="1"/>
</dbReference>
<dbReference type="GO" id="GO:0019901">
    <property type="term" value="F:protein kinase binding"/>
    <property type="evidence" value="ECO:0007669"/>
    <property type="project" value="TreeGrafter"/>
</dbReference>
<dbReference type="SUPFAM" id="SSF54631">
    <property type="entry name" value="CBS-domain pair"/>
    <property type="match status" value="2"/>
</dbReference>
<name>A0A6B2L9W5_9EUKA</name>
<evidence type="ECO:0000256" key="3">
    <source>
        <dbReference type="ARBA" id="ARBA00023122"/>
    </source>
</evidence>
<proteinExistence type="inferred from homology"/>
<dbReference type="Pfam" id="PF00571">
    <property type="entry name" value="CBS"/>
    <property type="match status" value="1"/>
</dbReference>
<dbReference type="GO" id="GO:0019887">
    <property type="term" value="F:protein kinase regulator activity"/>
    <property type="evidence" value="ECO:0007669"/>
    <property type="project" value="TreeGrafter"/>
</dbReference>
<evidence type="ECO:0000256" key="4">
    <source>
        <dbReference type="PROSITE-ProRule" id="PRU00703"/>
    </source>
</evidence>
<sequence length="316" mass="35808">MEEVKCEEIMPQSSKIVVFDADLKICAAFEALFENNIEVAPIWDSSYKGYITMLTFTDLIDLMCSTTKLHSQTLNNPENLETIYSQLNHSSIRHTVVEVKKRISINLNSVEPTDSLYEAASIILKNNTHALPVIFSEDDLTCLYILTPKRLLTFLVKVLPELSSTMEQNLVVDSSRVSPYLFSSVAYPDSTLLNVLEIFARGAPVVPVVSRGQKNLLHLISRFDLMNRFYKDTIPTFMDFSAFVFKNHSTPIQDLVKLPTDLVKDSTLFSYQNTKISKVIKQLLDHSLQIQVILDENNAVLCVVDSLSLLVYFVQK</sequence>